<dbReference type="Gene3D" id="3.20.20.70">
    <property type="entry name" value="Aldolase class I"/>
    <property type="match status" value="1"/>
</dbReference>
<dbReference type="GO" id="GO:0044281">
    <property type="term" value="P:small molecule metabolic process"/>
    <property type="evidence" value="ECO:0007669"/>
    <property type="project" value="UniProtKB-ARBA"/>
</dbReference>
<feature type="binding site" evidence="6">
    <location>
        <position position="207"/>
    </location>
    <ligand>
        <name>pyruvate</name>
        <dbReference type="ChEBI" id="CHEBI:15361"/>
    </ligand>
</feature>
<protein>
    <submittedName>
        <fullName evidence="7">Dihydrodipicolinate synthase family protein</fullName>
    </submittedName>
</protein>
<sequence length="296" mass="32659">MFNGIITPIVTPFNQDTKQTINYQATDQLIDHLINNGVSGIFPLGSNGEFTMLSVQERIDFSKHVIKYVNHRVPVYVGTGACNTNEAIFLSKEAEKAGADAVSIITPYFVKLTDNDIYNYYYEIAKAVNIPIILYNIPANTQNNISPKVLDKLAFLPNIQGIKDSSGNLDYINAYLSIIKKHDNLHFLIGSDSKISYAYQHGASGAIAGTSNLLAKQVVALNSSLRANDLEMAQKLQDDLNPLRKVMHQAPVPSVLKSAVTMAHIADVGNARRPICPVTQELSIKIKKMLTHYNLI</sequence>
<evidence type="ECO:0000313" key="8">
    <source>
        <dbReference type="Proteomes" id="UP000460132"/>
    </source>
</evidence>
<name>A0A7X4HM55_9LACO</name>
<dbReference type="CDD" id="cd00408">
    <property type="entry name" value="DHDPS-like"/>
    <property type="match status" value="1"/>
</dbReference>
<proteinExistence type="inferred from homology"/>
<dbReference type="GO" id="GO:0008840">
    <property type="term" value="F:4-hydroxy-tetrahydrodipicolinate synthase activity"/>
    <property type="evidence" value="ECO:0007669"/>
    <property type="project" value="TreeGrafter"/>
</dbReference>
<dbReference type="RefSeq" id="WP_061204867.1">
    <property type="nucleotide sequence ID" value="NZ_JAGSXU010000001.1"/>
</dbReference>
<gene>
    <name evidence="7" type="ORF">GTK63_02715</name>
</gene>
<evidence type="ECO:0000256" key="3">
    <source>
        <dbReference type="ARBA" id="ARBA00023270"/>
    </source>
</evidence>
<comment type="caution">
    <text evidence="7">The sequence shown here is derived from an EMBL/GenBank/DDBJ whole genome shotgun (WGS) entry which is preliminary data.</text>
</comment>
<evidence type="ECO:0000256" key="4">
    <source>
        <dbReference type="PIRNR" id="PIRNR001365"/>
    </source>
</evidence>
<dbReference type="PANTHER" id="PTHR12128">
    <property type="entry name" value="DIHYDRODIPICOLINATE SYNTHASE"/>
    <property type="match status" value="1"/>
</dbReference>
<dbReference type="PIRSF" id="PIRSF001365">
    <property type="entry name" value="DHDPS"/>
    <property type="match status" value="1"/>
</dbReference>
<dbReference type="Pfam" id="PF00701">
    <property type="entry name" value="DHDPS"/>
    <property type="match status" value="1"/>
</dbReference>
<dbReference type="AlphaFoldDB" id="A0A7X4HM55"/>
<feature type="active site" description="Proton donor/acceptor" evidence="5">
    <location>
        <position position="135"/>
    </location>
</feature>
<comment type="similarity">
    <text evidence="1 4">Belongs to the DapA family.</text>
</comment>
<evidence type="ECO:0000313" key="7">
    <source>
        <dbReference type="EMBL" id="MYN53246.1"/>
    </source>
</evidence>
<evidence type="ECO:0000256" key="2">
    <source>
        <dbReference type="ARBA" id="ARBA00023239"/>
    </source>
</evidence>
<keyword evidence="3" id="KW-0704">Schiff base</keyword>
<dbReference type="SMART" id="SM01130">
    <property type="entry name" value="DHDPS"/>
    <property type="match status" value="1"/>
</dbReference>
<dbReference type="InterPro" id="IPR020625">
    <property type="entry name" value="Schiff_base-form_aldolases_AS"/>
</dbReference>
<dbReference type="PROSITE" id="PS00666">
    <property type="entry name" value="DHDPS_2"/>
    <property type="match status" value="1"/>
</dbReference>
<dbReference type="EMBL" id="WWFF01000003">
    <property type="protein sequence ID" value="MYN53246.1"/>
    <property type="molecule type" value="Genomic_DNA"/>
</dbReference>
<keyword evidence="2 4" id="KW-0456">Lyase</keyword>
<dbReference type="SUPFAM" id="SSF51569">
    <property type="entry name" value="Aldolase"/>
    <property type="match status" value="1"/>
</dbReference>
<reference evidence="7 8" key="1">
    <citation type="submission" date="2020-01" db="EMBL/GenBank/DDBJ databases">
        <title>Vaginal microbiome of pregnant Indian women: Insights into the genome of dominants Lactobacillus species.</title>
        <authorList>
            <person name="Das B."/>
            <person name="Mehta O."/>
            <person name="Ghosh T.S."/>
            <person name="Kothidar A."/>
            <person name="Gowtham M.R."/>
            <person name="Mitra R."/>
            <person name="Kshetrapal P."/>
            <person name="Wadhwa N."/>
            <person name="Thiruvengadam R."/>
            <person name="Nair G.B."/>
            <person name="Bhatnagar S."/>
            <person name="Pore S."/>
        </authorList>
    </citation>
    <scope>NUCLEOTIDE SEQUENCE [LARGE SCALE GENOMIC DNA]</scope>
    <source>
        <strain evidence="7 8">Indica2</strain>
    </source>
</reference>
<organism evidence="7 8">
    <name type="scientific">Lactobacillus crispatus</name>
    <dbReference type="NCBI Taxonomy" id="47770"/>
    <lineage>
        <taxon>Bacteria</taxon>
        <taxon>Bacillati</taxon>
        <taxon>Bacillota</taxon>
        <taxon>Bacilli</taxon>
        <taxon>Lactobacillales</taxon>
        <taxon>Lactobacillaceae</taxon>
        <taxon>Lactobacillus</taxon>
    </lineage>
</organism>
<feature type="active site" description="Schiff-base intermediate with substrate" evidence="5">
    <location>
        <position position="163"/>
    </location>
</feature>
<evidence type="ECO:0000256" key="6">
    <source>
        <dbReference type="PIRSR" id="PIRSR001365-2"/>
    </source>
</evidence>
<dbReference type="Proteomes" id="UP000460132">
    <property type="component" value="Unassembled WGS sequence"/>
</dbReference>
<evidence type="ECO:0000256" key="5">
    <source>
        <dbReference type="PIRSR" id="PIRSR001365-1"/>
    </source>
</evidence>
<dbReference type="InterPro" id="IPR002220">
    <property type="entry name" value="DapA-like"/>
</dbReference>
<accession>A0A7X4HM55</accession>
<dbReference type="PANTHER" id="PTHR12128:SF66">
    <property type="entry name" value="4-HYDROXY-2-OXOGLUTARATE ALDOLASE, MITOCHONDRIAL"/>
    <property type="match status" value="1"/>
</dbReference>
<evidence type="ECO:0000256" key="1">
    <source>
        <dbReference type="ARBA" id="ARBA00007592"/>
    </source>
</evidence>
<dbReference type="InterPro" id="IPR013785">
    <property type="entry name" value="Aldolase_TIM"/>
</dbReference>
<dbReference type="PRINTS" id="PR00146">
    <property type="entry name" value="DHPICSNTHASE"/>
</dbReference>